<dbReference type="SUPFAM" id="SSF54001">
    <property type="entry name" value="Cysteine proteinases"/>
    <property type="match status" value="1"/>
</dbReference>
<dbReference type="InterPro" id="IPR038765">
    <property type="entry name" value="Papain-like_cys_pep_sf"/>
</dbReference>
<reference evidence="2" key="1">
    <citation type="journal article" date="2020" name="Nature">
        <title>Giant virus diversity and host interactions through global metagenomics.</title>
        <authorList>
            <person name="Schulz F."/>
            <person name="Roux S."/>
            <person name="Paez-Espino D."/>
            <person name="Jungbluth S."/>
            <person name="Walsh D.A."/>
            <person name="Denef V.J."/>
            <person name="McMahon K.D."/>
            <person name="Konstantinidis K.T."/>
            <person name="Eloe-Fadrosh E.A."/>
            <person name="Kyrpides N.C."/>
            <person name="Woyke T."/>
        </authorList>
    </citation>
    <scope>NUCLEOTIDE SEQUENCE</scope>
    <source>
        <strain evidence="2">GVMAG-M-3300023184-53</strain>
    </source>
</reference>
<accession>A0A6C0I9S9</accession>
<dbReference type="InterPro" id="IPR028889">
    <property type="entry name" value="USP"/>
</dbReference>
<dbReference type="PANTHER" id="PTHR21646">
    <property type="entry name" value="UBIQUITIN CARBOXYL-TERMINAL HYDROLASE"/>
    <property type="match status" value="1"/>
</dbReference>
<evidence type="ECO:0000259" key="1">
    <source>
        <dbReference type="PROSITE" id="PS50235"/>
    </source>
</evidence>
<dbReference type="EMBL" id="MN740136">
    <property type="protein sequence ID" value="QHT89155.1"/>
    <property type="molecule type" value="Genomic_DNA"/>
</dbReference>
<name>A0A6C0I9S9_9ZZZZ</name>
<dbReference type="Pfam" id="PF00443">
    <property type="entry name" value="UCH"/>
    <property type="match status" value="1"/>
</dbReference>
<dbReference type="PROSITE" id="PS50235">
    <property type="entry name" value="USP_3"/>
    <property type="match status" value="1"/>
</dbReference>
<dbReference type="GO" id="GO:0004843">
    <property type="term" value="F:cysteine-type deubiquitinase activity"/>
    <property type="evidence" value="ECO:0007669"/>
    <property type="project" value="InterPro"/>
</dbReference>
<protein>
    <recommendedName>
        <fullName evidence="1">USP domain-containing protein</fullName>
    </recommendedName>
</protein>
<dbReference type="InterPro" id="IPR050185">
    <property type="entry name" value="Ub_carboxyl-term_hydrolase"/>
</dbReference>
<dbReference type="GO" id="GO:0016579">
    <property type="term" value="P:protein deubiquitination"/>
    <property type="evidence" value="ECO:0007669"/>
    <property type="project" value="InterPro"/>
</dbReference>
<dbReference type="InterPro" id="IPR018200">
    <property type="entry name" value="USP_CS"/>
</dbReference>
<dbReference type="PROSITE" id="PS00973">
    <property type="entry name" value="USP_2"/>
    <property type="match status" value="1"/>
</dbReference>
<dbReference type="Gene3D" id="3.90.70.10">
    <property type="entry name" value="Cysteine proteinases"/>
    <property type="match status" value="1"/>
</dbReference>
<evidence type="ECO:0000313" key="2">
    <source>
        <dbReference type="EMBL" id="QHT89155.1"/>
    </source>
</evidence>
<dbReference type="CDD" id="cd02257">
    <property type="entry name" value="Peptidase_C19"/>
    <property type="match status" value="1"/>
</dbReference>
<dbReference type="InterPro" id="IPR001394">
    <property type="entry name" value="Peptidase_C19_UCH"/>
</dbReference>
<proteinExistence type="predicted"/>
<organism evidence="2">
    <name type="scientific">viral metagenome</name>
    <dbReference type="NCBI Taxonomy" id="1070528"/>
    <lineage>
        <taxon>unclassified sequences</taxon>
        <taxon>metagenomes</taxon>
        <taxon>organismal metagenomes</taxon>
    </lineage>
</organism>
<sequence>MRPIPLLNIGNTCYINSVLQCILYQKEFQESLMNCTNDSVVCNSLRYLITLINNNDQIEFRDFIKELQTFVDYFISKNKLFVKFEQSDSHEFLVCFIDLLIQETKRNDLIQNEINDSWTNFYKNNNSIFTKLFHGQLKTTINCESCKKSKAVFEEFNSINLNIDLEGNLHTLFENYLTTEKDDDPDNLYFCDHCKCNTITTKKIRLNILPGMLFIIFKRYTPESKKTVIEFPDTLKIKESHTEKIIDYSLTGIINHLGNNFNGHYMSNVLVGETWYIIDDDMISNKKLKNKSMNYILIYSR</sequence>
<feature type="domain" description="USP" evidence="1">
    <location>
        <begin position="4"/>
        <end position="301"/>
    </location>
</feature>
<dbReference type="AlphaFoldDB" id="A0A6C0I9S9"/>